<organism evidence="1 2">
    <name type="scientific">Hyaloscypha hepaticicola</name>
    <dbReference type="NCBI Taxonomy" id="2082293"/>
    <lineage>
        <taxon>Eukaryota</taxon>
        <taxon>Fungi</taxon>
        <taxon>Dikarya</taxon>
        <taxon>Ascomycota</taxon>
        <taxon>Pezizomycotina</taxon>
        <taxon>Leotiomycetes</taxon>
        <taxon>Helotiales</taxon>
        <taxon>Hyaloscyphaceae</taxon>
        <taxon>Hyaloscypha</taxon>
    </lineage>
</organism>
<name>A0A2J6PQ31_9HELO</name>
<sequence>MAPTSMASTSITKSLFTFEPSDIRLKVNYNGEPVTAHVSSSAMSFASPVWKKFIFPPWKPIAAQNPTTTYDSTPAAKKIIVLHYMKKNKNVLPVEEVDFSDDNGEALLILLRIAHLQFHDTPATLPYQTLLQVAVLCDQYQCINLVRPWLSQWVADEETSSKKFGQENWIFIAWVFGRERVYEALARDQVLHLKPIDNSVYRTSYPLTHMQEINDPMPPGTIDHLLEIRKMMMNDQLERVHATVDKCVETREFFCASKNFNARADDCNAMALGSFLQELQKLGVLPRSKNQKIHESMSVSEFAQNLMSMNTKGVHPQCGKAPLERADSLGFSMPDPVLDAHRRHMKRQSEGGMMK</sequence>
<gene>
    <name evidence="1" type="ORF">NA56DRAFT_322317</name>
</gene>
<dbReference type="Proteomes" id="UP000235672">
    <property type="component" value="Unassembled WGS sequence"/>
</dbReference>
<keyword evidence="2" id="KW-1185">Reference proteome</keyword>
<accession>A0A2J6PQ31</accession>
<reference evidence="1 2" key="1">
    <citation type="submission" date="2016-05" db="EMBL/GenBank/DDBJ databases">
        <title>A degradative enzymes factory behind the ericoid mycorrhizal symbiosis.</title>
        <authorList>
            <consortium name="DOE Joint Genome Institute"/>
            <person name="Martino E."/>
            <person name="Morin E."/>
            <person name="Grelet G."/>
            <person name="Kuo A."/>
            <person name="Kohler A."/>
            <person name="Daghino S."/>
            <person name="Barry K."/>
            <person name="Choi C."/>
            <person name="Cichocki N."/>
            <person name="Clum A."/>
            <person name="Copeland A."/>
            <person name="Hainaut M."/>
            <person name="Haridas S."/>
            <person name="Labutti K."/>
            <person name="Lindquist E."/>
            <person name="Lipzen A."/>
            <person name="Khouja H.-R."/>
            <person name="Murat C."/>
            <person name="Ohm R."/>
            <person name="Olson A."/>
            <person name="Spatafora J."/>
            <person name="Veneault-Fourrey C."/>
            <person name="Henrissat B."/>
            <person name="Grigoriev I."/>
            <person name="Martin F."/>
            <person name="Perotto S."/>
        </authorList>
    </citation>
    <scope>NUCLEOTIDE SEQUENCE [LARGE SCALE GENOMIC DNA]</scope>
    <source>
        <strain evidence="1 2">UAMH 7357</strain>
    </source>
</reference>
<evidence type="ECO:0008006" key="3">
    <source>
        <dbReference type="Google" id="ProtNLM"/>
    </source>
</evidence>
<dbReference type="AlphaFoldDB" id="A0A2J6PQ31"/>
<dbReference type="OrthoDB" id="5275938at2759"/>
<dbReference type="EMBL" id="KZ613508">
    <property type="protein sequence ID" value="PMD16138.1"/>
    <property type="molecule type" value="Genomic_DNA"/>
</dbReference>
<dbReference type="STRING" id="1745343.A0A2J6PQ31"/>
<protein>
    <recommendedName>
        <fullName evidence="3">BTB domain-containing protein</fullName>
    </recommendedName>
</protein>
<evidence type="ECO:0000313" key="2">
    <source>
        <dbReference type="Proteomes" id="UP000235672"/>
    </source>
</evidence>
<evidence type="ECO:0000313" key="1">
    <source>
        <dbReference type="EMBL" id="PMD16138.1"/>
    </source>
</evidence>
<proteinExistence type="predicted"/>